<comment type="caution">
    <text evidence="8">The sequence shown here is derived from an EMBL/GenBank/DDBJ whole genome shotgun (WGS) entry which is preliminary data.</text>
</comment>
<dbReference type="Gene3D" id="3.40.140.10">
    <property type="entry name" value="Cytidine Deaminase, domain 2"/>
    <property type="match status" value="1"/>
</dbReference>
<keyword evidence="5" id="KW-0862">Zinc</keyword>
<dbReference type="InterPro" id="IPR025657">
    <property type="entry name" value="RadC_JAB"/>
</dbReference>
<organism evidence="8 9">
    <name type="scientific">Staphylococcus piscifermentans</name>
    <dbReference type="NCBI Taxonomy" id="70258"/>
    <lineage>
        <taxon>Bacteria</taxon>
        <taxon>Bacillati</taxon>
        <taxon>Bacillota</taxon>
        <taxon>Bacilli</taxon>
        <taxon>Bacillales</taxon>
        <taxon>Staphylococcaceae</taxon>
        <taxon>Staphylococcus</taxon>
    </lineage>
</organism>
<dbReference type="OrthoDB" id="9804482at2"/>
<keyword evidence="9" id="KW-1185">Reference proteome</keyword>
<evidence type="ECO:0000256" key="5">
    <source>
        <dbReference type="ARBA" id="ARBA00022833"/>
    </source>
</evidence>
<dbReference type="InterPro" id="IPR046778">
    <property type="entry name" value="UPF0758_N"/>
</dbReference>
<dbReference type="AlphaFoldDB" id="A0A239TZZ2"/>
<gene>
    <name evidence="8" type="ORF">SPI02_06710</name>
</gene>
<proteinExistence type="inferred from homology"/>
<dbReference type="Pfam" id="PF04002">
    <property type="entry name" value="RadC"/>
    <property type="match status" value="1"/>
</dbReference>
<dbReference type="GO" id="GO:0046872">
    <property type="term" value="F:metal ion binding"/>
    <property type="evidence" value="ECO:0007669"/>
    <property type="project" value="UniProtKB-KW"/>
</dbReference>
<dbReference type="PROSITE" id="PS50249">
    <property type="entry name" value="MPN"/>
    <property type="match status" value="1"/>
</dbReference>
<dbReference type="InterPro" id="IPR020891">
    <property type="entry name" value="UPF0758_CS"/>
</dbReference>
<dbReference type="CDD" id="cd08071">
    <property type="entry name" value="MPN_DUF2466"/>
    <property type="match status" value="1"/>
</dbReference>
<keyword evidence="3" id="KW-0479">Metal-binding</keyword>
<evidence type="ECO:0000256" key="3">
    <source>
        <dbReference type="ARBA" id="ARBA00022723"/>
    </source>
</evidence>
<evidence type="ECO:0000256" key="1">
    <source>
        <dbReference type="ARBA" id="ARBA00010243"/>
    </source>
</evidence>
<accession>A0A239TZZ2</accession>
<evidence type="ECO:0000256" key="6">
    <source>
        <dbReference type="ARBA" id="ARBA00023049"/>
    </source>
</evidence>
<dbReference type="PROSITE" id="PS01302">
    <property type="entry name" value="UPF0758"/>
    <property type="match status" value="1"/>
</dbReference>
<name>A0A239TZZ2_9STAP</name>
<dbReference type="EMBL" id="BKAR01000005">
    <property type="protein sequence ID" value="GEP84086.1"/>
    <property type="molecule type" value="Genomic_DNA"/>
</dbReference>
<protein>
    <submittedName>
        <fullName evidence="8">UPF0758 protein</fullName>
    </submittedName>
</protein>
<dbReference type="GO" id="GO:0006508">
    <property type="term" value="P:proteolysis"/>
    <property type="evidence" value="ECO:0007669"/>
    <property type="project" value="UniProtKB-KW"/>
</dbReference>
<evidence type="ECO:0000256" key="4">
    <source>
        <dbReference type="ARBA" id="ARBA00022801"/>
    </source>
</evidence>
<reference evidence="8 9" key="1">
    <citation type="submission" date="2019-07" db="EMBL/GenBank/DDBJ databases">
        <title>Whole genome shotgun sequence of Staphylococcus piscifermentans NBRC 109625.</title>
        <authorList>
            <person name="Hosoyama A."/>
            <person name="Uohara A."/>
            <person name="Ohji S."/>
            <person name="Ichikawa N."/>
        </authorList>
    </citation>
    <scope>NUCLEOTIDE SEQUENCE [LARGE SCALE GENOMIC DNA]</scope>
    <source>
        <strain evidence="8 9">NBRC 109625</strain>
    </source>
</reference>
<comment type="similarity">
    <text evidence="1 7">Belongs to the UPF0758 family.</text>
</comment>
<dbReference type="PANTHER" id="PTHR30471:SF3">
    <property type="entry name" value="UPF0758 PROTEIN YEES-RELATED"/>
    <property type="match status" value="1"/>
</dbReference>
<dbReference type="PANTHER" id="PTHR30471">
    <property type="entry name" value="DNA REPAIR PROTEIN RADC"/>
    <property type="match status" value="1"/>
</dbReference>
<dbReference type="RefSeq" id="WP_095104857.1">
    <property type="nucleotide sequence ID" value="NZ_BKAR01000005.1"/>
</dbReference>
<keyword evidence="4" id="KW-0378">Hydrolase</keyword>
<dbReference type="Proteomes" id="UP000321736">
    <property type="component" value="Unassembled WGS sequence"/>
</dbReference>
<dbReference type="InterPro" id="IPR037518">
    <property type="entry name" value="MPN"/>
</dbReference>
<dbReference type="SUPFAM" id="SSF102712">
    <property type="entry name" value="JAB1/MPN domain"/>
    <property type="match status" value="1"/>
</dbReference>
<dbReference type="NCBIfam" id="TIGR00608">
    <property type="entry name" value="radc"/>
    <property type="match status" value="1"/>
</dbReference>
<dbReference type="InterPro" id="IPR001405">
    <property type="entry name" value="UPF0758"/>
</dbReference>
<keyword evidence="6" id="KW-0482">Metalloprotease</keyword>
<evidence type="ECO:0000313" key="9">
    <source>
        <dbReference type="Proteomes" id="UP000321736"/>
    </source>
</evidence>
<evidence type="ECO:0000313" key="8">
    <source>
        <dbReference type="EMBL" id="GEP84086.1"/>
    </source>
</evidence>
<dbReference type="Pfam" id="PF20582">
    <property type="entry name" value="UPF0758_N"/>
    <property type="match status" value="1"/>
</dbReference>
<dbReference type="SUPFAM" id="SSF47781">
    <property type="entry name" value="RuvA domain 2-like"/>
    <property type="match status" value="1"/>
</dbReference>
<dbReference type="InterPro" id="IPR010994">
    <property type="entry name" value="RuvA_2-like"/>
</dbReference>
<evidence type="ECO:0000256" key="7">
    <source>
        <dbReference type="RuleBase" id="RU003797"/>
    </source>
</evidence>
<sequence>MMIKHLPDNDKPREKLIAKGAINLADSELLAILINTGRKGHSSIEVAQDLIKLAHSLRELKSFSLNDLTKVKGIGLNKAVILKAAFELGERMHVPDIEEKIKISSPQDAADYFLARMMHLTHEQFEVLFLNSKNIVIRHEVIFVGTLNSSIVHPREVFKAAIKWSSNAIIVVHNHPSGDVTPSKEDIATTKRLQECGRVLGIELLDHIIIGDAKYLSMVEGGYLEN</sequence>
<dbReference type="GO" id="GO:0008237">
    <property type="term" value="F:metallopeptidase activity"/>
    <property type="evidence" value="ECO:0007669"/>
    <property type="project" value="UniProtKB-KW"/>
</dbReference>
<evidence type="ECO:0000256" key="2">
    <source>
        <dbReference type="ARBA" id="ARBA00022670"/>
    </source>
</evidence>
<dbReference type="NCBIfam" id="NF000642">
    <property type="entry name" value="PRK00024.1"/>
    <property type="match status" value="1"/>
</dbReference>
<keyword evidence="2" id="KW-0645">Protease</keyword>